<dbReference type="Pfam" id="PF00106">
    <property type="entry name" value="adh_short"/>
    <property type="match status" value="1"/>
</dbReference>
<evidence type="ECO:0000313" key="5">
    <source>
        <dbReference type="Proteomes" id="UP001560685"/>
    </source>
</evidence>
<keyword evidence="5" id="KW-1185">Reference proteome</keyword>
<comment type="caution">
    <text evidence="4">The sequence shown here is derived from an EMBL/GenBank/DDBJ whole genome shotgun (WGS) entry which is preliminary data.</text>
</comment>
<dbReference type="NCBIfam" id="NF006118">
    <property type="entry name" value="PRK08264.1-4"/>
    <property type="match status" value="1"/>
</dbReference>
<evidence type="ECO:0000256" key="2">
    <source>
        <dbReference type="ARBA" id="ARBA00023002"/>
    </source>
</evidence>
<dbReference type="InterPro" id="IPR002347">
    <property type="entry name" value="SDR_fam"/>
</dbReference>
<dbReference type="Proteomes" id="UP001560685">
    <property type="component" value="Unassembled WGS sequence"/>
</dbReference>
<organism evidence="4 5">
    <name type="scientific">Hyphococcus lacteus</name>
    <dbReference type="NCBI Taxonomy" id="3143536"/>
    <lineage>
        <taxon>Bacteria</taxon>
        <taxon>Pseudomonadati</taxon>
        <taxon>Pseudomonadota</taxon>
        <taxon>Alphaproteobacteria</taxon>
        <taxon>Parvularculales</taxon>
        <taxon>Parvularculaceae</taxon>
        <taxon>Hyphococcus</taxon>
    </lineage>
</organism>
<proteinExistence type="inferred from homology"/>
<evidence type="ECO:0000256" key="3">
    <source>
        <dbReference type="RuleBase" id="RU000363"/>
    </source>
</evidence>
<protein>
    <submittedName>
        <fullName evidence="4">SDR family oxidoreductase</fullName>
    </submittedName>
</protein>
<dbReference type="PANTHER" id="PTHR44196">
    <property type="entry name" value="DEHYDROGENASE/REDUCTASE SDR FAMILY MEMBER 7B"/>
    <property type="match status" value="1"/>
</dbReference>
<comment type="similarity">
    <text evidence="1 3">Belongs to the short-chain dehydrogenases/reductases (SDR) family.</text>
</comment>
<dbReference type="PANTHER" id="PTHR44196:SF1">
    <property type="entry name" value="DEHYDROGENASE_REDUCTASE SDR FAMILY MEMBER 7B"/>
    <property type="match status" value="1"/>
</dbReference>
<gene>
    <name evidence="4" type="ORF">ABFZ84_07400</name>
</gene>
<reference evidence="4 5" key="1">
    <citation type="submission" date="2024-05" db="EMBL/GenBank/DDBJ databases">
        <title>Three bacterial strains, DH-69, EH-24, and ECK-19 isolated from coastal sediments.</title>
        <authorList>
            <person name="Ye Y.-Q."/>
            <person name="Du Z.-J."/>
        </authorList>
    </citation>
    <scope>NUCLEOTIDE SEQUENCE [LARGE SCALE GENOMIC DNA]</scope>
    <source>
        <strain evidence="4 5">ECK-19</strain>
    </source>
</reference>
<dbReference type="Gene3D" id="3.40.50.720">
    <property type="entry name" value="NAD(P)-binding Rossmann-like Domain"/>
    <property type="match status" value="1"/>
</dbReference>
<dbReference type="EMBL" id="JBEHZE010000001">
    <property type="protein sequence ID" value="MEX6633373.1"/>
    <property type="molecule type" value="Genomic_DNA"/>
</dbReference>
<dbReference type="PRINTS" id="PR00080">
    <property type="entry name" value="SDRFAMILY"/>
</dbReference>
<name>A0ABV3Z4K1_9PROT</name>
<evidence type="ECO:0000313" key="4">
    <source>
        <dbReference type="EMBL" id="MEX6633373.1"/>
    </source>
</evidence>
<accession>A0ABV3Z4K1</accession>
<dbReference type="RefSeq" id="WP_369313330.1">
    <property type="nucleotide sequence ID" value="NZ_JBEHZE010000001.1"/>
</dbReference>
<keyword evidence="2" id="KW-0560">Oxidoreductase</keyword>
<sequence>MELKGSVAIVTGGNRGIGEAFVRAFVAAGAKRVYVGTRTLSNAEHLVAEAPDHVVAVELDVSKLKQIEAAAKKCTDVSVVVNNAGAFHNKRLIGASDISAATDEMNVNYFGLLNMCRAFAPTLKSNGGGAVVNVLSGGGLAAVPAMGGYSPSKFAARAASTCIRAELAPQNTHVSSLIVGSVDTRMASHVAGLKEQPSDIAKVGLRAIKHSIDEVDTDRMAVELRANLARDPKAVERALARMLDAEKISTGR</sequence>
<dbReference type="InterPro" id="IPR036291">
    <property type="entry name" value="NAD(P)-bd_dom_sf"/>
</dbReference>
<evidence type="ECO:0000256" key="1">
    <source>
        <dbReference type="ARBA" id="ARBA00006484"/>
    </source>
</evidence>
<dbReference type="PRINTS" id="PR00081">
    <property type="entry name" value="GDHRDH"/>
</dbReference>
<dbReference type="SUPFAM" id="SSF51735">
    <property type="entry name" value="NAD(P)-binding Rossmann-fold domains"/>
    <property type="match status" value="1"/>
</dbReference>